<evidence type="ECO:0000259" key="2">
    <source>
        <dbReference type="Pfam" id="PF00296"/>
    </source>
</evidence>
<evidence type="ECO:0000256" key="1">
    <source>
        <dbReference type="ARBA" id="ARBA00023002"/>
    </source>
</evidence>
<organism evidence="3 4">
    <name type="scientific">Amycolatopsis magusensis</name>
    <dbReference type="NCBI Taxonomy" id="882444"/>
    <lineage>
        <taxon>Bacteria</taxon>
        <taxon>Bacillati</taxon>
        <taxon>Actinomycetota</taxon>
        <taxon>Actinomycetes</taxon>
        <taxon>Pseudonocardiales</taxon>
        <taxon>Pseudonocardiaceae</taxon>
        <taxon>Amycolatopsis</taxon>
    </lineage>
</organism>
<evidence type="ECO:0000313" key="3">
    <source>
        <dbReference type="EMBL" id="MBP2178635.1"/>
    </source>
</evidence>
<reference evidence="3 4" key="1">
    <citation type="submission" date="2021-03" db="EMBL/GenBank/DDBJ databases">
        <title>Sequencing the genomes of 1000 actinobacteria strains.</title>
        <authorList>
            <person name="Klenk H.-P."/>
        </authorList>
    </citation>
    <scope>NUCLEOTIDE SEQUENCE [LARGE SCALE GENOMIC DNA]</scope>
    <source>
        <strain evidence="3 4">DSM 45510</strain>
    </source>
</reference>
<dbReference type="Pfam" id="PF00296">
    <property type="entry name" value="Bac_luciferase"/>
    <property type="match status" value="1"/>
</dbReference>
<dbReference type="InterPro" id="IPR011251">
    <property type="entry name" value="Luciferase-like_dom"/>
</dbReference>
<name>A0ABS4PGV2_9PSEU</name>
<sequence>MKLGVYLDGSTPDSFVAHARRAEDAGLESVWVGDHLITASPRMDSIVALTAAAAATTRVKVGFGVLVAALRPTAWVAKQIATLQALSGNRVLLGIGTGGDAHGELGWRAAGVPFAERGKRTTAMLEVLPDLVAGRPATVDGVEFALAPGAEMPPLIIGSGPGLLRRVARFGDEWFPAFSAPAWIGEQRARLAEFAAEYDRPVPGITVGVSLAVGKLPDSVLDAQVRSLTGYGMSEEQAREALVTGSPAEVAERLAVYADAGVHRIAAMPFAGDRGEQIDLLGEVAGLLR</sequence>
<gene>
    <name evidence="3" type="ORF">JOM49_000161</name>
</gene>
<dbReference type="SUPFAM" id="SSF51679">
    <property type="entry name" value="Bacterial luciferase-like"/>
    <property type="match status" value="1"/>
</dbReference>
<dbReference type="EMBL" id="JAGGMS010000001">
    <property type="protein sequence ID" value="MBP2178635.1"/>
    <property type="molecule type" value="Genomic_DNA"/>
</dbReference>
<dbReference type="InterPro" id="IPR036661">
    <property type="entry name" value="Luciferase-like_sf"/>
</dbReference>
<dbReference type="Proteomes" id="UP000741013">
    <property type="component" value="Unassembled WGS sequence"/>
</dbReference>
<proteinExistence type="predicted"/>
<comment type="caution">
    <text evidence="3">The sequence shown here is derived from an EMBL/GenBank/DDBJ whole genome shotgun (WGS) entry which is preliminary data.</text>
</comment>
<feature type="domain" description="Luciferase-like" evidence="2">
    <location>
        <begin position="10"/>
        <end position="213"/>
    </location>
</feature>
<accession>A0ABS4PGV2</accession>
<keyword evidence="1" id="KW-0560">Oxidoreductase</keyword>
<dbReference type="Gene3D" id="3.20.20.30">
    <property type="entry name" value="Luciferase-like domain"/>
    <property type="match status" value="1"/>
</dbReference>
<protein>
    <submittedName>
        <fullName evidence="3">Alkanesulfonate monooxygenase SsuD/methylene tetrahydromethanopterin reductase-like flavin-dependent oxidoreductase (Luciferase family)</fullName>
    </submittedName>
</protein>
<evidence type="ECO:0000313" key="4">
    <source>
        <dbReference type="Proteomes" id="UP000741013"/>
    </source>
</evidence>
<keyword evidence="4" id="KW-1185">Reference proteome</keyword>
<dbReference type="RefSeq" id="WP_209662268.1">
    <property type="nucleotide sequence ID" value="NZ_JAGGMS010000001.1"/>
</dbReference>
<dbReference type="PANTHER" id="PTHR43244:SF1">
    <property type="entry name" value="5,10-METHYLENETETRAHYDROMETHANOPTERIN REDUCTASE"/>
    <property type="match status" value="1"/>
</dbReference>
<dbReference type="InterPro" id="IPR050564">
    <property type="entry name" value="F420-G6PD/mer"/>
</dbReference>
<dbReference type="PANTHER" id="PTHR43244">
    <property type="match status" value="1"/>
</dbReference>